<keyword evidence="1" id="KW-1133">Transmembrane helix</keyword>
<sequence length="63" mass="6893">MKNLYRKKSLMLLSIGILTIAASQILTHYLKVSDLMQGLSFGVGIGLLITAIVFRNKTLVKAS</sequence>
<comment type="caution">
    <text evidence="2">The sequence shown here is derived from an EMBL/GenBank/DDBJ whole genome shotgun (WGS) entry which is preliminary data.</text>
</comment>
<evidence type="ECO:0000256" key="1">
    <source>
        <dbReference type="SAM" id="Phobius"/>
    </source>
</evidence>
<dbReference type="AlphaFoldDB" id="A0A2G1BQE1"/>
<proteinExistence type="predicted"/>
<organism evidence="2 3">
    <name type="scientific">Tenacibaculum discolor</name>
    <dbReference type="NCBI Taxonomy" id="361581"/>
    <lineage>
        <taxon>Bacteria</taxon>
        <taxon>Pseudomonadati</taxon>
        <taxon>Bacteroidota</taxon>
        <taxon>Flavobacteriia</taxon>
        <taxon>Flavobacteriales</taxon>
        <taxon>Flavobacteriaceae</taxon>
        <taxon>Tenacibaculum</taxon>
    </lineage>
</organism>
<name>A0A2G1BQE1_9FLAO</name>
<keyword evidence="1" id="KW-0812">Transmembrane</keyword>
<evidence type="ECO:0000313" key="2">
    <source>
        <dbReference type="EMBL" id="PHN96273.1"/>
    </source>
</evidence>
<evidence type="ECO:0000313" key="3">
    <source>
        <dbReference type="Proteomes" id="UP000222163"/>
    </source>
</evidence>
<accession>A0A2G1BQE1</accession>
<gene>
    <name evidence="2" type="ORF">CSC81_15485</name>
</gene>
<dbReference type="EMBL" id="PDUU01000020">
    <property type="protein sequence ID" value="PHN96273.1"/>
    <property type="molecule type" value="Genomic_DNA"/>
</dbReference>
<dbReference type="Proteomes" id="UP000222163">
    <property type="component" value="Unassembled WGS sequence"/>
</dbReference>
<feature type="transmembrane region" description="Helical" evidence="1">
    <location>
        <begin position="12"/>
        <end position="30"/>
    </location>
</feature>
<feature type="transmembrane region" description="Helical" evidence="1">
    <location>
        <begin position="36"/>
        <end position="54"/>
    </location>
</feature>
<keyword evidence="1" id="KW-0472">Membrane</keyword>
<protein>
    <submittedName>
        <fullName evidence="2">Uncharacterized protein</fullName>
    </submittedName>
</protein>
<reference evidence="2 3" key="1">
    <citation type="journal article" date="2016" name="Nat. Commun.">
        <title>Microbial interactions lead to rapid micro-scale successions on model marine particles.</title>
        <authorList>
            <person name="Datta M.S."/>
            <person name="Sliwerska E."/>
            <person name="Gore J."/>
            <person name="Polz M.F."/>
            <person name="Cordero O.X."/>
        </authorList>
    </citation>
    <scope>NUCLEOTIDE SEQUENCE [LARGE SCALE GENOMIC DNA]</scope>
    <source>
        <strain evidence="2 3">4G03</strain>
    </source>
</reference>